<dbReference type="CDD" id="cd12956">
    <property type="entry name" value="CBM_SusE-F_like"/>
    <property type="match status" value="1"/>
</dbReference>
<reference evidence="3 4" key="1">
    <citation type="submission" date="2019-07" db="EMBL/GenBank/DDBJ databases">
        <title>Hymenobacter sp. straun FUR1 Genome sequencing and assembly.</title>
        <authorList>
            <person name="Chhetri G."/>
        </authorList>
    </citation>
    <scope>NUCLEOTIDE SEQUENCE [LARGE SCALE GENOMIC DNA]</scope>
    <source>
        <strain evidence="3 4">Fur1</strain>
    </source>
</reference>
<comment type="caution">
    <text evidence="3">The sequence shown here is derived from an EMBL/GenBank/DDBJ whole genome shotgun (WGS) entry which is preliminary data.</text>
</comment>
<accession>A0A558BUT2</accession>
<evidence type="ECO:0000256" key="1">
    <source>
        <dbReference type="SAM" id="SignalP"/>
    </source>
</evidence>
<dbReference type="RefSeq" id="WP_144848017.1">
    <property type="nucleotide sequence ID" value="NZ_VMRJ01000003.1"/>
</dbReference>
<dbReference type="AlphaFoldDB" id="A0A558BUT2"/>
<keyword evidence="4" id="KW-1185">Reference proteome</keyword>
<protein>
    <recommendedName>
        <fullName evidence="2">SusE outer membrane protein domain-containing protein</fullName>
    </recommendedName>
</protein>
<dbReference type="OrthoDB" id="975117at2"/>
<dbReference type="Gene3D" id="2.60.40.3620">
    <property type="match status" value="2"/>
</dbReference>
<feature type="domain" description="SusE outer membrane protein" evidence="2">
    <location>
        <begin position="22"/>
        <end position="134"/>
    </location>
</feature>
<feature type="signal peptide" evidence="1">
    <location>
        <begin position="1"/>
        <end position="20"/>
    </location>
</feature>
<evidence type="ECO:0000313" key="4">
    <source>
        <dbReference type="Proteomes" id="UP000317624"/>
    </source>
</evidence>
<dbReference type="PROSITE" id="PS51257">
    <property type="entry name" value="PROKAR_LIPOPROTEIN"/>
    <property type="match status" value="1"/>
</dbReference>
<evidence type="ECO:0000259" key="2">
    <source>
        <dbReference type="Pfam" id="PF14292"/>
    </source>
</evidence>
<dbReference type="EMBL" id="VMRJ01000003">
    <property type="protein sequence ID" value="TVT40270.1"/>
    <property type="molecule type" value="Genomic_DNA"/>
</dbReference>
<sequence length="353" mass="36767">MQRYTLILTLLLASLLGACKRDIDNVQATPTADLNFTASANTLTLASAGPADTVLRLRWNPLQFGLSDGSGIAVLPVTYTLELAAAGNQFLNVTTIDAGVNTNRRGFTAGELNTLFTSGLGLAVGGPNAYEVRLRATYASNQSVVRSAVQSLAVTTYASQFYVYGNTLGALSATSPKLGEVAGSPSQYEGYVYLPAATNTIRFSNGTTYGGGGAAGSLVSPGADISLAGPRMYRLQVNLTARTYVATATTWGIIGAATTNSGAGWNQSVPMTYNTTTKLWTVTMPLPGNNGTAGGNADFKFRANNDWAINLGSNTSSALPLLYGGGNLTTPGPGTYTVSLDLNTPNNYTYSIR</sequence>
<evidence type="ECO:0000313" key="3">
    <source>
        <dbReference type="EMBL" id="TVT40270.1"/>
    </source>
</evidence>
<proteinExistence type="predicted"/>
<keyword evidence="1" id="KW-0732">Signal</keyword>
<organism evidence="3 4">
    <name type="scientific">Hymenobacter setariae</name>
    <dbReference type="NCBI Taxonomy" id="2594794"/>
    <lineage>
        <taxon>Bacteria</taxon>
        <taxon>Pseudomonadati</taxon>
        <taxon>Bacteroidota</taxon>
        <taxon>Cytophagia</taxon>
        <taxon>Cytophagales</taxon>
        <taxon>Hymenobacteraceae</taxon>
        <taxon>Hymenobacter</taxon>
    </lineage>
</organism>
<feature type="chain" id="PRO_5035190741" description="SusE outer membrane protein domain-containing protein" evidence="1">
    <location>
        <begin position="21"/>
        <end position="353"/>
    </location>
</feature>
<name>A0A558BUT2_9BACT</name>
<gene>
    <name evidence="3" type="ORF">FNT36_12365</name>
</gene>
<dbReference type="Proteomes" id="UP000317624">
    <property type="component" value="Unassembled WGS sequence"/>
</dbReference>
<dbReference type="InterPro" id="IPR025970">
    <property type="entry name" value="SusE"/>
</dbReference>
<dbReference type="Pfam" id="PF14292">
    <property type="entry name" value="SusE"/>
    <property type="match status" value="1"/>
</dbReference>